<comment type="subcellular location">
    <subcellularLocation>
        <location evidence="1">Membrane</location>
        <topology evidence="1">Multi-pass membrane protein</topology>
    </subcellularLocation>
</comment>
<feature type="compositionally biased region" description="Polar residues" evidence="9">
    <location>
        <begin position="500"/>
        <end position="510"/>
    </location>
</feature>
<feature type="transmembrane region" description="Helical" evidence="10">
    <location>
        <begin position="350"/>
        <end position="371"/>
    </location>
</feature>
<feature type="compositionally biased region" description="Low complexity" evidence="9">
    <location>
        <begin position="792"/>
        <end position="801"/>
    </location>
</feature>
<dbReference type="GO" id="GO:0016020">
    <property type="term" value="C:membrane"/>
    <property type="evidence" value="ECO:0007669"/>
    <property type="project" value="UniProtKB-SubCell"/>
</dbReference>
<feature type="transmembrane region" description="Helical" evidence="10">
    <location>
        <begin position="16"/>
        <end position="36"/>
    </location>
</feature>
<dbReference type="GO" id="GO:0006952">
    <property type="term" value="P:defense response"/>
    <property type="evidence" value="ECO:0007669"/>
    <property type="project" value="UniProtKB-KW"/>
</dbReference>
<feature type="compositionally biased region" description="Polar residues" evidence="9">
    <location>
        <begin position="731"/>
        <end position="746"/>
    </location>
</feature>
<feature type="compositionally biased region" description="Basic and acidic residues" evidence="9">
    <location>
        <begin position="485"/>
        <end position="499"/>
    </location>
</feature>
<evidence type="ECO:0000256" key="5">
    <source>
        <dbReference type="ARBA" id="ARBA00022860"/>
    </source>
</evidence>
<evidence type="ECO:0000256" key="4">
    <source>
        <dbReference type="ARBA" id="ARBA00022821"/>
    </source>
</evidence>
<keyword evidence="6 10" id="KW-1133">Transmembrane helix</keyword>
<organism evidence="11">
    <name type="scientific">Brassica cretica</name>
    <name type="common">Mustard</name>
    <dbReference type="NCBI Taxonomy" id="69181"/>
    <lineage>
        <taxon>Eukaryota</taxon>
        <taxon>Viridiplantae</taxon>
        <taxon>Streptophyta</taxon>
        <taxon>Embryophyta</taxon>
        <taxon>Tracheophyta</taxon>
        <taxon>Spermatophyta</taxon>
        <taxon>Magnoliopsida</taxon>
        <taxon>eudicotyledons</taxon>
        <taxon>Gunneridae</taxon>
        <taxon>Pentapetalae</taxon>
        <taxon>rosids</taxon>
        <taxon>malvids</taxon>
        <taxon>Brassicales</taxon>
        <taxon>Brassicaceae</taxon>
        <taxon>Brassiceae</taxon>
        <taxon>Brassica</taxon>
    </lineage>
</organism>
<keyword evidence="5" id="KW-0112">Calmodulin-binding</keyword>
<dbReference type="PANTHER" id="PTHR31942">
    <property type="entry name" value="MLO-LIKE PROTEIN 1"/>
    <property type="match status" value="1"/>
</dbReference>
<comment type="similarity">
    <text evidence="2">Belongs to the MLO family.</text>
</comment>
<feature type="transmembrane region" description="Helical" evidence="10">
    <location>
        <begin position="636"/>
        <end position="655"/>
    </location>
</feature>
<feature type="transmembrane region" description="Helical" evidence="10">
    <location>
        <begin position="294"/>
        <end position="316"/>
    </location>
</feature>
<keyword evidence="3 10" id="KW-0812">Transmembrane</keyword>
<evidence type="ECO:0000256" key="2">
    <source>
        <dbReference type="ARBA" id="ARBA00006574"/>
    </source>
</evidence>
<evidence type="ECO:0000313" key="11">
    <source>
        <dbReference type="EMBL" id="KAF2588857.1"/>
    </source>
</evidence>
<comment type="caution">
    <text evidence="11">The sequence shown here is derived from an EMBL/GenBank/DDBJ whole genome shotgun (WGS) entry which is preliminary data.</text>
</comment>
<gene>
    <name evidence="11" type="ORF">F2Q70_00039957</name>
</gene>
<proteinExistence type="inferred from homology"/>
<name>A0A8S9K4Q2_BRACR</name>
<feature type="transmembrane region" description="Helical" evidence="10">
    <location>
        <begin position="675"/>
        <end position="692"/>
    </location>
</feature>
<evidence type="ECO:0000256" key="3">
    <source>
        <dbReference type="ARBA" id="ARBA00022692"/>
    </source>
</evidence>
<reference evidence="11" key="1">
    <citation type="submission" date="2019-12" db="EMBL/GenBank/DDBJ databases">
        <title>Genome sequencing and annotation of Brassica cretica.</title>
        <authorList>
            <person name="Studholme D.J."/>
            <person name="Sarris P.F."/>
        </authorList>
    </citation>
    <scope>NUCLEOTIDE SEQUENCE</scope>
    <source>
        <strain evidence="11">PFS-102/07</strain>
        <tissue evidence="11">Leaf</tissue>
    </source>
</reference>
<keyword evidence="8" id="KW-0568">Pathogenesis-related protein</keyword>
<feature type="transmembrane region" description="Helical" evidence="10">
    <location>
        <begin position="142"/>
        <end position="161"/>
    </location>
</feature>
<dbReference type="InterPro" id="IPR004326">
    <property type="entry name" value="Mlo"/>
</dbReference>
<evidence type="ECO:0000256" key="10">
    <source>
        <dbReference type="SAM" id="Phobius"/>
    </source>
</evidence>
<feature type="compositionally biased region" description="Low complexity" evidence="9">
    <location>
        <begin position="468"/>
        <end position="477"/>
    </location>
</feature>
<feature type="region of interest" description="Disordered" evidence="9">
    <location>
        <begin position="437"/>
        <end position="512"/>
    </location>
</feature>
<keyword evidence="4" id="KW-0611">Plant defense</keyword>
<feature type="compositionally biased region" description="Basic and acidic residues" evidence="9">
    <location>
        <begin position="770"/>
        <end position="791"/>
    </location>
</feature>
<feature type="transmembrane region" description="Helical" evidence="10">
    <location>
        <begin position="268"/>
        <end position="288"/>
    </location>
</feature>
<feature type="region of interest" description="Disordered" evidence="9">
    <location>
        <begin position="715"/>
        <end position="812"/>
    </location>
</feature>
<evidence type="ECO:0000256" key="7">
    <source>
        <dbReference type="ARBA" id="ARBA00023136"/>
    </source>
</evidence>
<evidence type="ECO:0000256" key="9">
    <source>
        <dbReference type="SAM" id="MobiDB-lite"/>
    </source>
</evidence>
<protein>
    <recommendedName>
        <fullName evidence="12">MLO-like protein</fullName>
    </recommendedName>
</protein>
<dbReference type="EMBL" id="QGKY02000190">
    <property type="protein sequence ID" value="KAF2588857.1"/>
    <property type="molecule type" value="Genomic_DNA"/>
</dbReference>
<dbReference type="AlphaFoldDB" id="A0A8S9K4Q2"/>
<accession>A0A8S9K4Q2</accession>
<feature type="compositionally biased region" description="Basic and acidic residues" evidence="9">
    <location>
        <begin position="441"/>
        <end position="461"/>
    </location>
</feature>
<keyword evidence="7 10" id="KW-0472">Membrane</keyword>
<evidence type="ECO:0000256" key="6">
    <source>
        <dbReference type="ARBA" id="ARBA00022989"/>
    </source>
</evidence>
<evidence type="ECO:0000256" key="8">
    <source>
        <dbReference type="ARBA" id="ARBA00023265"/>
    </source>
</evidence>
<dbReference type="GO" id="GO:0005516">
    <property type="term" value="F:calmodulin binding"/>
    <property type="evidence" value="ECO:0007669"/>
    <property type="project" value="UniProtKB-KW"/>
</dbReference>
<feature type="transmembrane region" description="Helical" evidence="10">
    <location>
        <begin position="391"/>
        <end position="414"/>
    </location>
</feature>
<feature type="compositionally biased region" description="Basic and acidic residues" evidence="9">
    <location>
        <begin position="718"/>
        <end position="730"/>
    </location>
</feature>
<evidence type="ECO:0008006" key="12">
    <source>
        <dbReference type="Google" id="ProtNLM"/>
    </source>
</evidence>
<dbReference type="PANTHER" id="PTHR31942:SF107">
    <property type="entry name" value="MLO-LIKE PROTEIN"/>
    <property type="match status" value="1"/>
</dbReference>
<sequence>MADKEYERTLEETSTWTVAVVCFVLILISLFIEHLIHKIGSWLKKKHKGNLYEALEKVKAVAQTPISKICISKSVGSSMRPCSAKDIAKKEYKKKTGETFLLELAESYIPRRSLATKGVDKCALNGKVAFVSAYGIHQLHIFIFVLAVVHVIYCIVTYALGKSKMIKWKQWEDDTKTIEYEYSNDQGRFRFAKDTSFGRRHLSSWSNTNFTLWTVCFFRQFFGSVTEVDYKTLRRGFITALVPGSGSEKTPYDFFNYIQRSLEKDFKIIVEISPIIWFVTVLFLLTNSDGLHSYLWLPFIPLIVVLIVGTKLQVIITKLGLRILEKGDVVRGAPVVQPGDDLFWFDSPGLMLFLIHLVLFSNAFQLAFFAWSSYEFGFSNCFHKKPQHIAIRIVVGLVVQILCSYVTLPLYALVIQMGTTKKPTVFNGRVSQMLKKWHHTAQKETQHGRRSESNTPHHESSPIHLLHNSNNQSSESFPNPPPPSHSDHHDHRQFYDPESQHQAAESSTHHSISHEKALRSLFSEDPASEATVLDIKAGWFYSEDTSLTIGNYENVVVPYTCVPTCGVNRGEETKPERTMAGDNRLRVTEVVLIVGTKLQVIITKLGLRIQEKGDVVRGAPLVKPGDDLFWFDKPSFMIFLIHLVLFTNAFQLAFFAWSSYEFGISNCFHKEPQDITIRIVVGYVTLPLYALVTQMGTTMKPTVFNGRVSKMLKKWHHKAQEETQHGRRSESNTPYPSRPTTPTHGSSPIHLLHNYNDRSIESFPNPPSPNHHDHYQFYDPESQHKAAESSTHHSTAHGSASMELPPLRPANA</sequence>
<dbReference type="Pfam" id="PF03094">
    <property type="entry name" value="Mlo"/>
    <property type="match status" value="2"/>
</dbReference>
<evidence type="ECO:0000256" key="1">
    <source>
        <dbReference type="ARBA" id="ARBA00004141"/>
    </source>
</evidence>